<evidence type="ECO:0000256" key="1">
    <source>
        <dbReference type="SAM" id="MobiDB-lite"/>
    </source>
</evidence>
<feature type="compositionally biased region" description="Basic residues" evidence="1">
    <location>
        <begin position="1"/>
        <end position="11"/>
    </location>
</feature>
<evidence type="ECO:0000313" key="2">
    <source>
        <dbReference type="EMBL" id="PCH37371.1"/>
    </source>
</evidence>
<protein>
    <submittedName>
        <fullName evidence="2">Uncharacterized protein</fullName>
    </submittedName>
</protein>
<dbReference type="EMBL" id="KB467926">
    <property type="protein sequence ID" value="PCH37371.1"/>
    <property type="molecule type" value="Genomic_DNA"/>
</dbReference>
<dbReference type="AlphaFoldDB" id="A0A2H3J604"/>
<feature type="region of interest" description="Disordered" evidence="1">
    <location>
        <begin position="1"/>
        <end position="23"/>
    </location>
</feature>
<dbReference type="Proteomes" id="UP000218811">
    <property type="component" value="Unassembled WGS sequence"/>
</dbReference>
<gene>
    <name evidence="2" type="ORF">WOLCODRAFT_29753</name>
</gene>
<name>A0A2H3J604_WOLCO</name>
<organism evidence="2 3">
    <name type="scientific">Wolfiporia cocos (strain MD-104)</name>
    <name type="common">Brown rot fungus</name>
    <dbReference type="NCBI Taxonomy" id="742152"/>
    <lineage>
        <taxon>Eukaryota</taxon>
        <taxon>Fungi</taxon>
        <taxon>Dikarya</taxon>
        <taxon>Basidiomycota</taxon>
        <taxon>Agaricomycotina</taxon>
        <taxon>Agaricomycetes</taxon>
        <taxon>Polyporales</taxon>
        <taxon>Phaeolaceae</taxon>
        <taxon>Wolfiporia</taxon>
    </lineage>
</organism>
<sequence length="55" mass="6042">MHIKVAHAKPGKQREHLKTQLQGTGTKVTRDCAKTIHLVPSGSPILYDRLCPLAP</sequence>
<proteinExistence type="predicted"/>
<keyword evidence="3" id="KW-1185">Reference proteome</keyword>
<accession>A0A2H3J604</accession>
<reference evidence="2 3" key="1">
    <citation type="journal article" date="2012" name="Science">
        <title>The Paleozoic origin of enzymatic lignin decomposition reconstructed from 31 fungal genomes.</title>
        <authorList>
            <person name="Floudas D."/>
            <person name="Binder M."/>
            <person name="Riley R."/>
            <person name="Barry K."/>
            <person name="Blanchette R.A."/>
            <person name="Henrissat B."/>
            <person name="Martinez A.T."/>
            <person name="Otillar R."/>
            <person name="Spatafora J.W."/>
            <person name="Yadav J.S."/>
            <person name="Aerts A."/>
            <person name="Benoit I."/>
            <person name="Boyd A."/>
            <person name="Carlson A."/>
            <person name="Copeland A."/>
            <person name="Coutinho P.M."/>
            <person name="de Vries R.P."/>
            <person name="Ferreira P."/>
            <person name="Findley K."/>
            <person name="Foster B."/>
            <person name="Gaskell J."/>
            <person name="Glotzer D."/>
            <person name="Gorecki P."/>
            <person name="Heitman J."/>
            <person name="Hesse C."/>
            <person name="Hori C."/>
            <person name="Igarashi K."/>
            <person name="Jurgens J.A."/>
            <person name="Kallen N."/>
            <person name="Kersten P."/>
            <person name="Kohler A."/>
            <person name="Kuees U."/>
            <person name="Kumar T.K.A."/>
            <person name="Kuo A."/>
            <person name="LaButti K."/>
            <person name="Larrondo L.F."/>
            <person name="Lindquist E."/>
            <person name="Ling A."/>
            <person name="Lombard V."/>
            <person name="Lucas S."/>
            <person name="Lundell T."/>
            <person name="Martin R."/>
            <person name="McLaughlin D.J."/>
            <person name="Morgenstern I."/>
            <person name="Morin E."/>
            <person name="Murat C."/>
            <person name="Nagy L.G."/>
            <person name="Nolan M."/>
            <person name="Ohm R.A."/>
            <person name="Patyshakuliyeva A."/>
            <person name="Rokas A."/>
            <person name="Ruiz-Duenas F.J."/>
            <person name="Sabat G."/>
            <person name="Salamov A."/>
            <person name="Samejima M."/>
            <person name="Schmutz J."/>
            <person name="Slot J.C."/>
            <person name="St John F."/>
            <person name="Stenlid J."/>
            <person name="Sun H."/>
            <person name="Sun S."/>
            <person name="Syed K."/>
            <person name="Tsang A."/>
            <person name="Wiebenga A."/>
            <person name="Young D."/>
            <person name="Pisabarro A."/>
            <person name="Eastwood D.C."/>
            <person name="Martin F."/>
            <person name="Cullen D."/>
            <person name="Grigoriev I.V."/>
            <person name="Hibbett D.S."/>
        </authorList>
    </citation>
    <scope>NUCLEOTIDE SEQUENCE [LARGE SCALE GENOMIC DNA]</scope>
    <source>
        <strain evidence="2 3">MD-104</strain>
    </source>
</reference>
<evidence type="ECO:0000313" key="3">
    <source>
        <dbReference type="Proteomes" id="UP000218811"/>
    </source>
</evidence>